<dbReference type="EMBL" id="JBHSCZ010000001">
    <property type="protein sequence ID" value="MFC4262528.1"/>
    <property type="molecule type" value="Genomic_DNA"/>
</dbReference>
<dbReference type="Pfam" id="PF01551">
    <property type="entry name" value="Peptidase_M23"/>
    <property type="match status" value="1"/>
</dbReference>
<dbReference type="CDD" id="cd12797">
    <property type="entry name" value="M23_peptidase"/>
    <property type="match status" value="1"/>
</dbReference>
<dbReference type="Proteomes" id="UP001595907">
    <property type="component" value="Unassembled WGS sequence"/>
</dbReference>
<sequence length="231" mass="25927">MQVDLNFLLKKHYASFFPVVKINKEKDGIHTFDFTINNQQISPALIADTNAFSAYITQQLTANNATYGIGGYNENRVLYKRSTLFDGAQNRSIHLGVDIWGPVGTKVYAPLGGMVHSFAFNDQFGDYGATIILQHQLDTVCFYTLYGHLSLASLHDMRKGKFITRGEAFCSFGNPIENGNWPPHLHFQVIEDIGNYEGDYPGVCSEPDRAFYLKNCPDANQLINFDGGVFY</sequence>
<organism evidence="3 4">
    <name type="scientific">Ferruginibacter yonginensis</name>
    <dbReference type="NCBI Taxonomy" id="1310416"/>
    <lineage>
        <taxon>Bacteria</taxon>
        <taxon>Pseudomonadati</taxon>
        <taxon>Bacteroidota</taxon>
        <taxon>Chitinophagia</taxon>
        <taxon>Chitinophagales</taxon>
        <taxon>Chitinophagaceae</taxon>
        <taxon>Ferruginibacter</taxon>
    </lineage>
</organism>
<name>A0ABV8QT25_9BACT</name>
<evidence type="ECO:0000313" key="3">
    <source>
        <dbReference type="EMBL" id="MFC4262528.1"/>
    </source>
</evidence>
<keyword evidence="1" id="KW-0732">Signal</keyword>
<accession>A0ABV8QT25</accession>
<evidence type="ECO:0000259" key="2">
    <source>
        <dbReference type="Pfam" id="PF01551"/>
    </source>
</evidence>
<dbReference type="PANTHER" id="PTHR21666">
    <property type="entry name" value="PEPTIDASE-RELATED"/>
    <property type="match status" value="1"/>
</dbReference>
<dbReference type="InterPro" id="IPR011055">
    <property type="entry name" value="Dup_hybrid_motif"/>
</dbReference>
<feature type="domain" description="M23ase beta-sheet core" evidence="2">
    <location>
        <begin position="93"/>
        <end position="191"/>
    </location>
</feature>
<evidence type="ECO:0000313" key="4">
    <source>
        <dbReference type="Proteomes" id="UP001595907"/>
    </source>
</evidence>
<dbReference type="RefSeq" id="WP_379708028.1">
    <property type="nucleotide sequence ID" value="NZ_JBHSCZ010000001.1"/>
</dbReference>
<dbReference type="SUPFAM" id="SSF51261">
    <property type="entry name" value="Duplicated hybrid motif"/>
    <property type="match status" value="1"/>
</dbReference>
<dbReference type="InterPro" id="IPR016047">
    <property type="entry name" value="M23ase_b-sheet_dom"/>
</dbReference>
<dbReference type="PANTHER" id="PTHR21666:SF289">
    <property type="entry name" value="L-ALA--D-GLU ENDOPEPTIDASE"/>
    <property type="match status" value="1"/>
</dbReference>
<evidence type="ECO:0000256" key="1">
    <source>
        <dbReference type="ARBA" id="ARBA00022729"/>
    </source>
</evidence>
<keyword evidence="4" id="KW-1185">Reference proteome</keyword>
<gene>
    <name evidence="3" type="ORF">ACFOWM_06550</name>
</gene>
<dbReference type="Gene3D" id="2.70.70.10">
    <property type="entry name" value="Glucose Permease (Domain IIA)"/>
    <property type="match status" value="1"/>
</dbReference>
<comment type="caution">
    <text evidence="3">The sequence shown here is derived from an EMBL/GenBank/DDBJ whole genome shotgun (WGS) entry which is preliminary data.</text>
</comment>
<reference evidence="4" key="1">
    <citation type="journal article" date="2019" name="Int. J. Syst. Evol. Microbiol.">
        <title>The Global Catalogue of Microorganisms (GCM) 10K type strain sequencing project: providing services to taxonomists for standard genome sequencing and annotation.</title>
        <authorList>
            <consortium name="The Broad Institute Genomics Platform"/>
            <consortium name="The Broad Institute Genome Sequencing Center for Infectious Disease"/>
            <person name="Wu L."/>
            <person name="Ma J."/>
        </authorList>
    </citation>
    <scope>NUCLEOTIDE SEQUENCE [LARGE SCALE GENOMIC DNA]</scope>
    <source>
        <strain evidence="4">CECT 8289</strain>
    </source>
</reference>
<proteinExistence type="predicted"/>
<dbReference type="InterPro" id="IPR050570">
    <property type="entry name" value="Cell_wall_metabolism_enzyme"/>
</dbReference>
<protein>
    <submittedName>
        <fullName evidence="3">Peptidoglycan DD-metalloendopeptidase family protein</fullName>
    </submittedName>
</protein>